<reference evidence="1 2" key="1">
    <citation type="submission" date="2015-11" db="EMBL/GenBank/DDBJ databases">
        <title>Expanding the genomic diversity of Burkholderia species for the development of highly accurate diagnostics.</title>
        <authorList>
            <person name="Sahl J."/>
            <person name="Keim P."/>
            <person name="Wagner D."/>
        </authorList>
    </citation>
    <scope>NUCLEOTIDE SEQUENCE [LARGE SCALE GENOMIC DNA]</scope>
    <source>
        <strain evidence="1 2">MSMB1585WGS</strain>
    </source>
</reference>
<proteinExistence type="predicted"/>
<dbReference type="Pfam" id="PF02413">
    <property type="entry name" value="Caudo_TAP"/>
    <property type="match status" value="1"/>
</dbReference>
<dbReference type="EMBL" id="LPAD01000071">
    <property type="protein sequence ID" value="KVN83418.1"/>
    <property type="molecule type" value="Genomic_DNA"/>
</dbReference>
<protein>
    <recommendedName>
        <fullName evidence="3">Phage tail protein</fullName>
    </recommendedName>
</protein>
<dbReference type="InterPro" id="IPR003458">
    <property type="entry name" value="Phage_T4_Gp38_tail_assem"/>
</dbReference>
<evidence type="ECO:0000313" key="1">
    <source>
        <dbReference type="EMBL" id="KVN83418.1"/>
    </source>
</evidence>
<comment type="caution">
    <text evidence="1">The sequence shown here is derived from an EMBL/GenBank/DDBJ whole genome shotgun (WGS) entry which is preliminary data.</text>
</comment>
<evidence type="ECO:0000313" key="2">
    <source>
        <dbReference type="Proteomes" id="UP000057910"/>
    </source>
</evidence>
<name>A0ABD4DZ69_9BURK</name>
<dbReference type="RefSeq" id="WP_060040228.1">
    <property type="nucleotide sequence ID" value="NZ_LPAD01000071.1"/>
</dbReference>
<sequence>MLVNQYDSITGQYLSSRLADPDPTNPKGWLIPAFSTDVPVPDRPRNTWPFFVNGAWVLKPDYRAITLYSKATGTPTEITIVGIAPEDVGLTEIAPPSSEYKWQDGTGWVLDEAVVIANARAAAMATFDTLMAAARQKNYGKADAQAAGLLSPVEEAIFKAWAAYQWSLAKVVNAPDFPATTDWPALPDEAAIAAQVDADERAKVAAAEKAAAEKEATSAAEEAALAAAAAKAAKQGAGSTNEAGTATAPV</sequence>
<dbReference type="AlphaFoldDB" id="A0ABD4DZ69"/>
<organism evidence="1 2">
    <name type="scientific">Burkholderia ubonensis</name>
    <dbReference type="NCBI Taxonomy" id="101571"/>
    <lineage>
        <taxon>Bacteria</taxon>
        <taxon>Pseudomonadati</taxon>
        <taxon>Pseudomonadota</taxon>
        <taxon>Betaproteobacteria</taxon>
        <taxon>Burkholderiales</taxon>
        <taxon>Burkholderiaceae</taxon>
        <taxon>Burkholderia</taxon>
        <taxon>Burkholderia cepacia complex</taxon>
    </lineage>
</organism>
<dbReference type="Proteomes" id="UP000057910">
    <property type="component" value="Unassembled WGS sequence"/>
</dbReference>
<accession>A0ABD4DZ69</accession>
<evidence type="ECO:0008006" key="3">
    <source>
        <dbReference type="Google" id="ProtNLM"/>
    </source>
</evidence>
<gene>
    <name evidence="1" type="ORF">WJ68_16005</name>
</gene>